<keyword evidence="5" id="KW-1185">Reference proteome</keyword>
<keyword evidence="1" id="KW-0808">Transferase</keyword>
<proteinExistence type="predicted"/>
<dbReference type="Gene3D" id="3.40.1190.20">
    <property type="match status" value="1"/>
</dbReference>
<dbReference type="PANTHER" id="PTHR46969:SF1">
    <property type="entry name" value="BIFUNCTIONAL PROTEIN HLDE"/>
    <property type="match status" value="1"/>
</dbReference>
<dbReference type="GO" id="GO:0033786">
    <property type="term" value="F:heptose-1-phosphate adenylyltransferase activity"/>
    <property type="evidence" value="ECO:0007669"/>
    <property type="project" value="TreeGrafter"/>
</dbReference>
<accession>A0A2U8FP74</accession>
<evidence type="ECO:0000259" key="3">
    <source>
        <dbReference type="Pfam" id="PF00294"/>
    </source>
</evidence>
<dbReference type="InterPro" id="IPR029056">
    <property type="entry name" value="Ribokinase-like"/>
</dbReference>
<dbReference type="GO" id="GO:0033785">
    <property type="term" value="F:heptose 7-phosphate kinase activity"/>
    <property type="evidence" value="ECO:0007669"/>
    <property type="project" value="TreeGrafter"/>
</dbReference>
<dbReference type="InterPro" id="IPR011611">
    <property type="entry name" value="PfkB_dom"/>
</dbReference>
<dbReference type="CDD" id="cd01172">
    <property type="entry name" value="RfaE_like"/>
    <property type="match status" value="1"/>
</dbReference>
<sequence>MAQSTLRVLLVGDVMLDQYWDGTACRISPEAPVPVLSVKGQRARPGGAANVAVNLAALGSPVTLLTPLGDDEAADELVDLVVEQGVTLEAVRQAGYATTRKIRCVCRGQQLLRADFEVPVPQSAVNRLGQRFARLLPEHDIVVLSDYAKGALTECADFIRVAREAGKPVLVDPKGRHMARYAGATLLKPNLAEFTGWVGEPDDEAHFCRLAHALRQRLRLENLLVTRGEAGMSLFTARGVFHQPAQVREVYDVCGAGDTVLAALTHLIALGEAVPEAMRWANAAAGIVVGRSGTAQVTYEEVAASLHVTRSSSPTWLSAAS</sequence>
<dbReference type="NCBIfam" id="TIGR02198">
    <property type="entry name" value="rfaE_dom_I"/>
    <property type="match status" value="1"/>
</dbReference>
<dbReference type="OrthoDB" id="9802794at2"/>
<protein>
    <submittedName>
        <fullName evidence="4">D-glycero-beta-D-manno-heptose-7-phosphate kinase</fullName>
    </submittedName>
</protein>
<dbReference type="EMBL" id="CP029210">
    <property type="protein sequence ID" value="AWI52648.1"/>
    <property type="molecule type" value="Genomic_DNA"/>
</dbReference>
<gene>
    <name evidence="4" type="primary">rfaE1</name>
    <name evidence="4" type="ORF">DEH84_03865</name>
</gene>
<dbReference type="GO" id="GO:0005829">
    <property type="term" value="C:cytosol"/>
    <property type="evidence" value="ECO:0007669"/>
    <property type="project" value="TreeGrafter"/>
</dbReference>
<evidence type="ECO:0000256" key="2">
    <source>
        <dbReference type="ARBA" id="ARBA00022777"/>
    </source>
</evidence>
<dbReference type="InterPro" id="IPR002173">
    <property type="entry name" value="Carboh/pur_kinase_PfkB_CS"/>
</dbReference>
<dbReference type="GO" id="GO:0016773">
    <property type="term" value="F:phosphotransferase activity, alcohol group as acceptor"/>
    <property type="evidence" value="ECO:0007669"/>
    <property type="project" value="InterPro"/>
</dbReference>
<dbReference type="FunFam" id="3.40.1190.20:FF:000002">
    <property type="entry name" value="Bifunctional protein HldE"/>
    <property type="match status" value="1"/>
</dbReference>
<dbReference type="PROSITE" id="PS00583">
    <property type="entry name" value="PFKB_KINASES_1"/>
    <property type="match status" value="1"/>
</dbReference>
<evidence type="ECO:0000313" key="4">
    <source>
        <dbReference type="EMBL" id="AWI52648.1"/>
    </source>
</evidence>
<dbReference type="Pfam" id="PF00294">
    <property type="entry name" value="PfkB"/>
    <property type="match status" value="1"/>
</dbReference>
<dbReference type="RefSeq" id="WP_109034926.1">
    <property type="nucleotide sequence ID" value="NZ_CP029210.1"/>
</dbReference>
<dbReference type="InterPro" id="IPR011913">
    <property type="entry name" value="RfaE_dom_I"/>
</dbReference>
<dbReference type="PROSITE" id="PS00584">
    <property type="entry name" value="PFKB_KINASES_2"/>
    <property type="match status" value="1"/>
</dbReference>
<dbReference type="KEGG" id="aon:DEH84_03865"/>
<organism evidence="4 5">
    <name type="scientific">Aquabacterium olei</name>
    <dbReference type="NCBI Taxonomy" id="1296669"/>
    <lineage>
        <taxon>Bacteria</taxon>
        <taxon>Pseudomonadati</taxon>
        <taxon>Pseudomonadota</taxon>
        <taxon>Betaproteobacteria</taxon>
        <taxon>Burkholderiales</taxon>
        <taxon>Aquabacterium</taxon>
    </lineage>
</organism>
<name>A0A2U8FP74_9BURK</name>
<feature type="domain" description="Carbohydrate kinase PfkB" evidence="3">
    <location>
        <begin position="8"/>
        <end position="296"/>
    </location>
</feature>
<dbReference type="AlphaFoldDB" id="A0A2U8FP74"/>
<dbReference type="SUPFAM" id="SSF53613">
    <property type="entry name" value="Ribokinase-like"/>
    <property type="match status" value="1"/>
</dbReference>
<evidence type="ECO:0000256" key="1">
    <source>
        <dbReference type="ARBA" id="ARBA00022679"/>
    </source>
</evidence>
<reference evidence="4 5" key="1">
    <citation type="submission" date="2018-05" db="EMBL/GenBank/DDBJ databases">
        <title>complete genome sequence of Aquabacterium olei NBRC 110486.</title>
        <authorList>
            <person name="Tang B."/>
            <person name="Chang J."/>
            <person name="Zhang L."/>
            <person name="Yang H."/>
        </authorList>
    </citation>
    <scope>NUCLEOTIDE SEQUENCE [LARGE SCALE GENOMIC DNA]</scope>
    <source>
        <strain evidence="4 5">NBRC 110486</strain>
    </source>
</reference>
<evidence type="ECO:0000313" key="5">
    <source>
        <dbReference type="Proteomes" id="UP000244892"/>
    </source>
</evidence>
<keyword evidence="2 4" id="KW-0418">Kinase</keyword>
<dbReference type="Proteomes" id="UP000244892">
    <property type="component" value="Chromosome"/>
</dbReference>
<dbReference type="PANTHER" id="PTHR46969">
    <property type="entry name" value="BIFUNCTIONAL PROTEIN HLDE"/>
    <property type="match status" value="1"/>
</dbReference>